<evidence type="ECO:0000256" key="1">
    <source>
        <dbReference type="ARBA" id="ARBA00022679"/>
    </source>
</evidence>
<protein>
    <recommendedName>
        <fullName evidence="5">UBC core domain-containing protein</fullName>
    </recommendedName>
</protein>
<dbReference type="GO" id="GO:0016740">
    <property type="term" value="F:transferase activity"/>
    <property type="evidence" value="ECO:0007669"/>
    <property type="project" value="UniProtKB-KW"/>
</dbReference>
<dbReference type="SUPFAM" id="SSF54495">
    <property type="entry name" value="UBC-like"/>
    <property type="match status" value="1"/>
</dbReference>
<dbReference type="InterPro" id="IPR050113">
    <property type="entry name" value="Ub_conjugating_enzyme"/>
</dbReference>
<comment type="similarity">
    <text evidence="4">Belongs to the ubiquitin-conjugating enzyme family.</text>
</comment>
<evidence type="ECO:0000259" key="5">
    <source>
        <dbReference type="PROSITE" id="PS50127"/>
    </source>
</evidence>
<evidence type="ECO:0000256" key="4">
    <source>
        <dbReference type="RuleBase" id="RU362109"/>
    </source>
</evidence>
<dbReference type="PANTHER" id="PTHR24067">
    <property type="entry name" value="UBIQUITIN-CONJUGATING ENZYME E2"/>
    <property type="match status" value="1"/>
</dbReference>
<evidence type="ECO:0000256" key="2">
    <source>
        <dbReference type="ARBA" id="ARBA00022786"/>
    </source>
</evidence>
<evidence type="ECO:0000313" key="6">
    <source>
        <dbReference type="EMBL" id="KAL3318007.1"/>
    </source>
</evidence>
<proteinExistence type="inferred from homology"/>
<dbReference type="SMART" id="SM00212">
    <property type="entry name" value="UBCc"/>
    <property type="match status" value="1"/>
</dbReference>
<feature type="active site" description="Glycyl thioester intermediate" evidence="3">
    <location>
        <position position="71"/>
    </location>
</feature>
<evidence type="ECO:0000313" key="7">
    <source>
        <dbReference type="Proteomes" id="UP001626550"/>
    </source>
</evidence>
<name>A0ABD2QFL3_9PLAT</name>
<gene>
    <name evidence="6" type="ORF">Ciccas_003327</name>
</gene>
<comment type="caution">
    <text evidence="6">The sequence shown here is derived from an EMBL/GenBank/DDBJ whole genome shotgun (WGS) entry which is preliminary data.</text>
</comment>
<keyword evidence="2 4" id="KW-0833">Ubl conjugation pathway</keyword>
<dbReference type="GO" id="GO:0005524">
    <property type="term" value="F:ATP binding"/>
    <property type="evidence" value="ECO:0007669"/>
    <property type="project" value="UniProtKB-UniRule"/>
</dbReference>
<dbReference type="PROSITE" id="PS50127">
    <property type="entry name" value="UBC_2"/>
    <property type="match status" value="1"/>
</dbReference>
<keyword evidence="7" id="KW-1185">Reference proteome</keyword>
<dbReference type="PROSITE" id="PS00183">
    <property type="entry name" value="UBC_1"/>
    <property type="match status" value="1"/>
</dbReference>
<dbReference type="InterPro" id="IPR016135">
    <property type="entry name" value="UBQ-conjugating_enzyme/RWD"/>
</dbReference>
<dbReference type="InterPro" id="IPR000608">
    <property type="entry name" value="UBC"/>
</dbReference>
<dbReference type="Gene3D" id="3.10.110.10">
    <property type="entry name" value="Ubiquitin Conjugating Enzyme"/>
    <property type="match status" value="1"/>
</dbReference>
<dbReference type="CDD" id="cd23791">
    <property type="entry name" value="UBCc_UBE2C"/>
    <property type="match status" value="1"/>
</dbReference>
<dbReference type="EMBL" id="JBJKFK010000299">
    <property type="protein sequence ID" value="KAL3318007.1"/>
    <property type="molecule type" value="Genomic_DNA"/>
</dbReference>
<sequence>MSNESGISAFPDGENMTKWYATIDGPKDTVYEGQSYRLSLEFPLNYPYTAPIVKFATKCYHPNVDNFGNICLDILKEKWSALYTVKSILMSLRSLLAEPNNESPLNGKAARLWGDEEAYKREMIAFQTSTDENLPHTI</sequence>
<keyword evidence="4" id="KW-0547">Nucleotide-binding</keyword>
<dbReference type="Pfam" id="PF00179">
    <property type="entry name" value="UQ_con"/>
    <property type="match status" value="1"/>
</dbReference>
<organism evidence="6 7">
    <name type="scientific">Cichlidogyrus casuarinus</name>
    <dbReference type="NCBI Taxonomy" id="1844966"/>
    <lineage>
        <taxon>Eukaryota</taxon>
        <taxon>Metazoa</taxon>
        <taxon>Spiralia</taxon>
        <taxon>Lophotrochozoa</taxon>
        <taxon>Platyhelminthes</taxon>
        <taxon>Monogenea</taxon>
        <taxon>Monopisthocotylea</taxon>
        <taxon>Dactylogyridea</taxon>
        <taxon>Ancyrocephalidae</taxon>
        <taxon>Cichlidogyrus</taxon>
    </lineage>
</organism>
<reference evidence="6 7" key="1">
    <citation type="submission" date="2024-11" db="EMBL/GenBank/DDBJ databases">
        <title>Adaptive evolution of stress response genes in parasites aligns with host niche diversity.</title>
        <authorList>
            <person name="Hahn C."/>
            <person name="Resl P."/>
        </authorList>
    </citation>
    <scope>NUCLEOTIDE SEQUENCE [LARGE SCALE GENOMIC DNA]</scope>
    <source>
        <strain evidence="6">EGGRZ-B1_66</strain>
        <tissue evidence="6">Body</tissue>
    </source>
</reference>
<dbReference type="Proteomes" id="UP001626550">
    <property type="component" value="Unassembled WGS sequence"/>
</dbReference>
<evidence type="ECO:0000256" key="3">
    <source>
        <dbReference type="PROSITE-ProRule" id="PRU10133"/>
    </source>
</evidence>
<keyword evidence="1" id="KW-0808">Transferase</keyword>
<dbReference type="InterPro" id="IPR023313">
    <property type="entry name" value="UBQ-conjugating_AS"/>
</dbReference>
<keyword evidence="4" id="KW-0067">ATP-binding</keyword>
<feature type="domain" description="UBC core" evidence="5">
    <location>
        <begin position="1"/>
        <end position="138"/>
    </location>
</feature>
<dbReference type="AlphaFoldDB" id="A0ABD2QFL3"/>
<accession>A0ABD2QFL3</accession>